<keyword evidence="8 11" id="KW-0472">Membrane</keyword>
<comment type="similarity">
    <text evidence="2">Belongs to the major facilitator superfamily. Metabolite:H+ Symporter (MHS) family (TC 2.A.1.6) family.</text>
</comment>
<feature type="domain" description="Major facilitator superfamily (MFS) profile" evidence="12">
    <location>
        <begin position="24"/>
        <end position="432"/>
    </location>
</feature>
<dbReference type="InterPro" id="IPR036259">
    <property type="entry name" value="MFS_trans_sf"/>
</dbReference>
<feature type="transmembrane region" description="Helical" evidence="11">
    <location>
        <begin position="377"/>
        <end position="398"/>
    </location>
</feature>
<evidence type="ECO:0000256" key="6">
    <source>
        <dbReference type="ARBA" id="ARBA00022847"/>
    </source>
</evidence>
<feature type="transmembrane region" description="Helical" evidence="11">
    <location>
        <begin position="340"/>
        <end position="365"/>
    </location>
</feature>
<dbReference type="PROSITE" id="PS00216">
    <property type="entry name" value="SUGAR_TRANSPORT_1"/>
    <property type="match status" value="1"/>
</dbReference>
<dbReference type="InterPro" id="IPR011701">
    <property type="entry name" value="MFS"/>
</dbReference>
<evidence type="ECO:0000256" key="2">
    <source>
        <dbReference type="ARBA" id="ARBA00008240"/>
    </source>
</evidence>
<dbReference type="GO" id="GO:0015293">
    <property type="term" value="F:symporter activity"/>
    <property type="evidence" value="ECO:0007669"/>
    <property type="project" value="UniProtKB-KW"/>
</dbReference>
<evidence type="ECO:0000256" key="4">
    <source>
        <dbReference type="ARBA" id="ARBA00022475"/>
    </source>
</evidence>
<evidence type="ECO:0000256" key="10">
    <source>
        <dbReference type="ARBA" id="ARBA00039918"/>
    </source>
</evidence>
<evidence type="ECO:0000256" key="7">
    <source>
        <dbReference type="ARBA" id="ARBA00022989"/>
    </source>
</evidence>
<dbReference type="PANTHER" id="PTHR43528:SF5">
    <property type="entry name" value="PROLINE_BETAINE TRANSPORTER"/>
    <property type="match status" value="1"/>
</dbReference>
<proteinExistence type="inferred from homology"/>
<dbReference type="AlphaFoldDB" id="A0A1H5D2A0"/>
<dbReference type="InterPro" id="IPR005829">
    <property type="entry name" value="Sugar_transporter_CS"/>
</dbReference>
<feature type="transmembrane region" description="Helical" evidence="11">
    <location>
        <begin position="96"/>
        <end position="114"/>
    </location>
</feature>
<keyword evidence="3" id="KW-0813">Transport</keyword>
<organism evidence="13 14">
    <name type="scientific">Rhodococcus jostii</name>
    <dbReference type="NCBI Taxonomy" id="132919"/>
    <lineage>
        <taxon>Bacteria</taxon>
        <taxon>Bacillati</taxon>
        <taxon>Actinomycetota</taxon>
        <taxon>Actinomycetes</taxon>
        <taxon>Mycobacteriales</taxon>
        <taxon>Nocardiaceae</taxon>
        <taxon>Rhodococcus</taxon>
    </lineage>
</organism>
<dbReference type="PANTHER" id="PTHR43528">
    <property type="entry name" value="ALPHA-KETOGLUTARATE PERMEASE"/>
    <property type="match status" value="1"/>
</dbReference>
<keyword evidence="6" id="KW-0769">Symport</keyword>
<feature type="transmembrane region" description="Helical" evidence="11">
    <location>
        <begin position="120"/>
        <end position="144"/>
    </location>
</feature>
<feature type="transmembrane region" description="Helical" evidence="11">
    <location>
        <begin position="410"/>
        <end position="428"/>
    </location>
</feature>
<reference evidence="14" key="1">
    <citation type="submission" date="2016-10" db="EMBL/GenBank/DDBJ databases">
        <authorList>
            <person name="Varghese N."/>
        </authorList>
    </citation>
    <scope>NUCLEOTIDE SEQUENCE [LARGE SCALE GENOMIC DNA]</scope>
    <source>
        <strain evidence="14">DSM 44719</strain>
    </source>
</reference>
<evidence type="ECO:0000313" key="13">
    <source>
        <dbReference type="EMBL" id="SED72924.1"/>
    </source>
</evidence>
<feature type="transmembrane region" description="Helical" evidence="11">
    <location>
        <begin position="196"/>
        <end position="215"/>
    </location>
</feature>
<evidence type="ECO:0000256" key="1">
    <source>
        <dbReference type="ARBA" id="ARBA00004651"/>
    </source>
</evidence>
<dbReference type="EMBL" id="FNTL01000004">
    <property type="protein sequence ID" value="SED72924.1"/>
    <property type="molecule type" value="Genomic_DNA"/>
</dbReference>
<dbReference type="GO" id="GO:0005886">
    <property type="term" value="C:plasma membrane"/>
    <property type="evidence" value="ECO:0007669"/>
    <property type="project" value="UniProtKB-SubCell"/>
</dbReference>
<gene>
    <name evidence="13" type="ORF">SAMN04490220_5351</name>
</gene>
<dbReference type="Proteomes" id="UP000183407">
    <property type="component" value="Unassembled WGS sequence"/>
</dbReference>
<accession>A0A1H5D2A0</accession>
<dbReference type="RefSeq" id="WP_073367487.1">
    <property type="nucleotide sequence ID" value="NZ_FNTL01000004.1"/>
</dbReference>
<evidence type="ECO:0000256" key="5">
    <source>
        <dbReference type="ARBA" id="ARBA00022692"/>
    </source>
</evidence>
<evidence type="ECO:0000259" key="12">
    <source>
        <dbReference type="PROSITE" id="PS50850"/>
    </source>
</evidence>
<keyword evidence="5 11" id="KW-0812">Transmembrane</keyword>
<feature type="transmembrane region" description="Helical" evidence="11">
    <location>
        <begin position="165"/>
        <end position="184"/>
    </location>
</feature>
<comment type="subcellular location">
    <subcellularLocation>
        <location evidence="1">Cell membrane</location>
        <topology evidence="1">Multi-pass membrane protein</topology>
    </subcellularLocation>
</comment>
<feature type="transmembrane region" description="Helical" evidence="11">
    <location>
        <begin position="25"/>
        <end position="51"/>
    </location>
</feature>
<comment type="function">
    <text evidence="9">May be a proton symporter involved in the uptake of osmolytes such as proline and glycine betaine.</text>
</comment>
<dbReference type="Pfam" id="PF07690">
    <property type="entry name" value="MFS_1"/>
    <property type="match status" value="1"/>
</dbReference>
<dbReference type="OrthoDB" id="9066401at2"/>
<dbReference type="PROSITE" id="PS50850">
    <property type="entry name" value="MFS"/>
    <property type="match status" value="1"/>
</dbReference>
<protein>
    <recommendedName>
        <fullName evidence="10">Putative proline/betaine transporter</fullName>
    </recommendedName>
</protein>
<dbReference type="SUPFAM" id="SSF103473">
    <property type="entry name" value="MFS general substrate transporter"/>
    <property type="match status" value="1"/>
</dbReference>
<dbReference type="FunFam" id="1.20.1250.20:FF:000001">
    <property type="entry name" value="Dicarboxylate MFS transporter"/>
    <property type="match status" value="1"/>
</dbReference>
<evidence type="ECO:0000313" key="14">
    <source>
        <dbReference type="Proteomes" id="UP000183407"/>
    </source>
</evidence>
<feature type="transmembrane region" description="Helical" evidence="11">
    <location>
        <begin position="316"/>
        <end position="334"/>
    </location>
</feature>
<evidence type="ECO:0000256" key="11">
    <source>
        <dbReference type="SAM" id="Phobius"/>
    </source>
</evidence>
<dbReference type="InterPro" id="IPR051084">
    <property type="entry name" value="H+-coupled_symporters"/>
</dbReference>
<name>A0A1H5D2A0_RHOJO</name>
<feature type="transmembrane region" description="Helical" evidence="11">
    <location>
        <begin position="287"/>
        <end position="304"/>
    </location>
</feature>
<sequence>MTSAPSTGPADTGERKPRSFYIKSIFAGSIGNMIEWFDWFVYTTFAIYFAGQFFPKADTTAQLLNTAAIFAVGFLARPVGGWLLGRLSDRKGRKAGLTITVSLMSFSALLIAIAPNYETAGYVGAGMLVIARILQGLSVGGEYATSAAYLTEVSKKDWRGLGGSFQYISVTLGQIAGVLLLIILQFLLSEQQLTSWGWRIPFVVGTVAAVAVFYLRRGMHETEAYSALEHSSKGAQRGTLAEVWRHRKAAFLVLTLTLGGSVAYYTYTTYLTSYLVNSVGLSKEDAARVNFIALVVFLFLLPLGGYISDKIGRRPVLIFFGLGTTVFTYPILQGMQHSPTWLWCLIYTLIGLTFVAGYSSVNAVVKAELFPTEVRTVGVAIPYNIAQAVFGGTASYIALALRDAGHENYFFVYVSVCAAISLLTYLFMRETRDVDLVGKTETTYPNRAGADNLDARI</sequence>
<dbReference type="InterPro" id="IPR020846">
    <property type="entry name" value="MFS_dom"/>
</dbReference>
<evidence type="ECO:0000256" key="8">
    <source>
        <dbReference type="ARBA" id="ARBA00023136"/>
    </source>
</evidence>
<evidence type="ECO:0000256" key="9">
    <source>
        <dbReference type="ARBA" id="ARBA00037295"/>
    </source>
</evidence>
<feature type="transmembrane region" description="Helical" evidence="11">
    <location>
        <begin position="63"/>
        <end position="84"/>
    </location>
</feature>
<dbReference type="PROSITE" id="PS00217">
    <property type="entry name" value="SUGAR_TRANSPORT_2"/>
    <property type="match status" value="1"/>
</dbReference>
<dbReference type="Gene3D" id="1.20.1250.20">
    <property type="entry name" value="MFS general substrate transporter like domains"/>
    <property type="match status" value="2"/>
</dbReference>
<evidence type="ECO:0000256" key="3">
    <source>
        <dbReference type="ARBA" id="ARBA00022448"/>
    </source>
</evidence>
<keyword evidence="4" id="KW-1003">Cell membrane</keyword>
<keyword evidence="7 11" id="KW-1133">Transmembrane helix</keyword>
<feature type="transmembrane region" description="Helical" evidence="11">
    <location>
        <begin position="249"/>
        <end position="267"/>
    </location>
</feature>